<comment type="catalytic activity">
    <reaction evidence="7">
        <text>L-cysteinyl-[prolipoprotein] + a 1,2-diacyl-sn-glycero-3-phospho-(1'-sn-glycerol) = an S-1,2-diacyl-sn-glyceryl-L-cysteinyl-[prolipoprotein] + sn-glycerol 1-phosphate + H(+)</text>
        <dbReference type="Rhea" id="RHEA:56712"/>
        <dbReference type="Rhea" id="RHEA-COMP:14679"/>
        <dbReference type="Rhea" id="RHEA-COMP:14680"/>
        <dbReference type="ChEBI" id="CHEBI:15378"/>
        <dbReference type="ChEBI" id="CHEBI:29950"/>
        <dbReference type="ChEBI" id="CHEBI:57685"/>
        <dbReference type="ChEBI" id="CHEBI:64716"/>
        <dbReference type="ChEBI" id="CHEBI:140658"/>
        <dbReference type="EC" id="2.5.1.145"/>
    </reaction>
</comment>
<dbReference type="UniPathway" id="UPA00664"/>
<comment type="function">
    <text evidence="7">Catalyzes the transfer of the diacylglyceryl group from phosphatidylglycerol to the sulfhydryl group of the N-terminal cysteine of a prolipoprotein, the first step in the formation of mature lipoproteins.</text>
</comment>
<evidence type="ECO:0000256" key="3">
    <source>
        <dbReference type="ARBA" id="ARBA00022679"/>
    </source>
</evidence>
<name>E4RLU4_HALHG</name>
<dbReference type="GO" id="GO:0005886">
    <property type="term" value="C:plasma membrane"/>
    <property type="evidence" value="ECO:0007669"/>
    <property type="project" value="UniProtKB-SubCell"/>
</dbReference>
<dbReference type="eggNOG" id="COG0682">
    <property type="taxonomic scope" value="Bacteria"/>
</dbReference>
<evidence type="ECO:0000313" key="9">
    <source>
        <dbReference type="Proteomes" id="UP000007434"/>
    </source>
</evidence>
<dbReference type="GO" id="GO:0042158">
    <property type="term" value="P:lipoprotein biosynthetic process"/>
    <property type="evidence" value="ECO:0007669"/>
    <property type="project" value="UniProtKB-UniRule"/>
</dbReference>
<evidence type="ECO:0000256" key="7">
    <source>
        <dbReference type="HAMAP-Rule" id="MF_01147"/>
    </source>
</evidence>
<feature type="transmembrane region" description="Helical" evidence="7">
    <location>
        <begin position="201"/>
        <end position="219"/>
    </location>
</feature>
<gene>
    <name evidence="7" type="primary">lgt</name>
    <name evidence="8" type="ordered locus">Halsa_1583</name>
</gene>
<keyword evidence="9" id="KW-1185">Reference proteome</keyword>
<organism evidence="8 9">
    <name type="scientific">Halanaerobium hydrogeniformans</name>
    <name type="common">Halanaerobium sp. (strain sapolanicus)</name>
    <dbReference type="NCBI Taxonomy" id="656519"/>
    <lineage>
        <taxon>Bacteria</taxon>
        <taxon>Bacillati</taxon>
        <taxon>Bacillota</taxon>
        <taxon>Clostridia</taxon>
        <taxon>Halanaerobiales</taxon>
        <taxon>Halanaerobiaceae</taxon>
        <taxon>Halanaerobium</taxon>
    </lineage>
</organism>
<comment type="similarity">
    <text evidence="1 7">Belongs to the Lgt family.</text>
</comment>
<dbReference type="HOGENOM" id="CLU_013386_0_1_9"/>
<sequence>MIKIIDPVMIKIFSFQIRWYGVIIISAILIALIILNHLLKRETELEFEFFIDFLLFAFPLAIVGGRLYYVIFNLDYYLADPIRIIALHEGGLAIHGALLFAFLLLFFMSQKRDISLLKILDYISPPLVLAQSIGRWGNFFNQEAYGRIVSVDYFRFFPDFIREQMYIHGEFREPTFLYESAANFFIFIFLYFYLRKKQKTTGNTFAFYLFFYSVFRFVIEDLRTDSLMYAGLEIAKIISAILALIAIFLFILNKKKET</sequence>
<evidence type="ECO:0000256" key="4">
    <source>
        <dbReference type="ARBA" id="ARBA00022692"/>
    </source>
</evidence>
<accession>E4RLU4</accession>
<dbReference type="EMBL" id="CP002304">
    <property type="protein sequence ID" value="ADQ15008.1"/>
    <property type="molecule type" value="Genomic_DNA"/>
</dbReference>
<feature type="transmembrane region" description="Helical" evidence="7">
    <location>
        <begin position="50"/>
        <end position="72"/>
    </location>
</feature>
<dbReference type="HAMAP" id="MF_01147">
    <property type="entry name" value="Lgt"/>
    <property type="match status" value="1"/>
</dbReference>
<dbReference type="KEGG" id="has:Halsa_1583"/>
<keyword evidence="5 7" id="KW-1133">Transmembrane helix</keyword>
<dbReference type="PANTHER" id="PTHR30589">
    <property type="entry name" value="PROLIPOPROTEIN DIACYLGLYCERYL TRANSFERASE"/>
    <property type="match status" value="1"/>
</dbReference>
<evidence type="ECO:0000256" key="1">
    <source>
        <dbReference type="ARBA" id="ARBA00007150"/>
    </source>
</evidence>
<dbReference type="Proteomes" id="UP000007434">
    <property type="component" value="Chromosome"/>
</dbReference>
<dbReference type="RefSeq" id="WP_013406085.1">
    <property type="nucleotide sequence ID" value="NC_014654.1"/>
</dbReference>
<dbReference type="AlphaFoldDB" id="E4RLU4"/>
<evidence type="ECO:0000313" key="8">
    <source>
        <dbReference type="EMBL" id="ADQ15008.1"/>
    </source>
</evidence>
<feature type="transmembrane region" description="Helical" evidence="7">
    <location>
        <begin position="234"/>
        <end position="252"/>
    </location>
</feature>
<dbReference type="GO" id="GO:0008961">
    <property type="term" value="F:phosphatidylglycerol-prolipoprotein diacylglyceryl transferase activity"/>
    <property type="evidence" value="ECO:0007669"/>
    <property type="project" value="UniProtKB-UniRule"/>
</dbReference>
<protein>
    <recommendedName>
        <fullName evidence="7">Phosphatidylglycerol--prolipoprotein diacylglyceryl transferase</fullName>
        <ecNumber evidence="7">2.5.1.145</ecNumber>
    </recommendedName>
</protein>
<evidence type="ECO:0000256" key="5">
    <source>
        <dbReference type="ARBA" id="ARBA00022989"/>
    </source>
</evidence>
<keyword evidence="6 7" id="KW-0472">Membrane</keyword>
<evidence type="ECO:0000256" key="6">
    <source>
        <dbReference type="ARBA" id="ARBA00023136"/>
    </source>
</evidence>
<proteinExistence type="inferred from homology"/>
<feature type="transmembrane region" description="Helical" evidence="7">
    <location>
        <begin position="17"/>
        <end position="38"/>
    </location>
</feature>
<keyword evidence="4 7" id="KW-0812">Transmembrane</keyword>
<feature type="transmembrane region" description="Helical" evidence="7">
    <location>
        <begin position="84"/>
        <end position="107"/>
    </location>
</feature>
<reference evidence="8 9" key="1">
    <citation type="submission" date="2010-11" db="EMBL/GenBank/DDBJ databases">
        <title>Complete sequence of Halanaerobium sp. sapolanicus.</title>
        <authorList>
            <consortium name="US DOE Joint Genome Institute"/>
            <person name="Lucas S."/>
            <person name="Copeland A."/>
            <person name="Lapidus A."/>
            <person name="Cheng J.-F."/>
            <person name="Bruce D."/>
            <person name="Goodwin L."/>
            <person name="Pitluck S."/>
            <person name="Davenport K."/>
            <person name="Detter J.C."/>
            <person name="Han C."/>
            <person name="Tapia R."/>
            <person name="Land M."/>
            <person name="Hauser L."/>
            <person name="Jeffries C."/>
            <person name="Kyrpides N."/>
            <person name="Ivanova N."/>
            <person name="Mikhailova N."/>
            <person name="Begemann M.B."/>
            <person name="Mormile M.R."/>
            <person name="Wall J.D."/>
            <person name="Elias D.A."/>
            <person name="Woyke T."/>
        </authorList>
    </citation>
    <scope>NUCLEOTIDE SEQUENCE [LARGE SCALE GENOMIC DNA]</scope>
    <source>
        <strain evidence="9">sapolanicus</strain>
    </source>
</reference>
<comment type="pathway">
    <text evidence="7">Protein modification; lipoprotein biosynthesis (diacylglyceryl transfer).</text>
</comment>
<dbReference type="PROSITE" id="PS01311">
    <property type="entry name" value="LGT"/>
    <property type="match status" value="1"/>
</dbReference>
<keyword evidence="2 7" id="KW-1003">Cell membrane</keyword>
<evidence type="ECO:0000256" key="2">
    <source>
        <dbReference type="ARBA" id="ARBA00022475"/>
    </source>
</evidence>
<dbReference type="PANTHER" id="PTHR30589:SF0">
    <property type="entry name" value="PHOSPHATIDYLGLYCEROL--PROLIPOPROTEIN DIACYLGLYCERYL TRANSFERASE"/>
    <property type="match status" value="1"/>
</dbReference>
<dbReference type="Pfam" id="PF01790">
    <property type="entry name" value="LGT"/>
    <property type="match status" value="1"/>
</dbReference>
<feature type="transmembrane region" description="Helical" evidence="7">
    <location>
        <begin position="175"/>
        <end position="194"/>
    </location>
</feature>
<dbReference type="STRING" id="656519.Halsa_1583"/>
<dbReference type="InterPro" id="IPR001640">
    <property type="entry name" value="Lgt"/>
</dbReference>
<reference evidence="8 9" key="2">
    <citation type="journal article" date="2011" name="J. Bacteriol.">
        <title>Complete Genome Sequence of the Haloalkaliphilic, Hydrogen Producing Halanaerobium hydrogenoformans.</title>
        <authorList>
            <person name="Brown S.D."/>
            <person name="Begemann M.B."/>
            <person name="Mormile M.R."/>
            <person name="Wall J.D."/>
            <person name="Han C.S."/>
            <person name="Goodwin L.A."/>
            <person name="Pitluck S."/>
            <person name="Land M.L."/>
            <person name="Hauser L.J."/>
            <person name="Elias D.A."/>
        </authorList>
    </citation>
    <scope>NUCLEOTIDE SEQUENCE [LARGE SCALE GENOMIC DNA]</scope>
    <source>
        <strain evidence="9">sapolanicus</strain>
    </source>
</reference>
<dbReference type="NCBIfam" id="TIGR00544">
    <property type="entry name" value="lgt"/>
    <property type="match status" value="1"/>
</dbReference>
<feature type="binding site" evidence="7">
    <location>
        <position position="135"/>
    </location>
    <ligand>
        <name>a 1,2-diacyl-sn-glycero-3-phospho-(1'-sn-glycerol)</name>
        <dbReference type="ChEBI" id="CHEBI:64716"/>
    </ligand>
</feature>
<comment type="subcellular location">
    <subcellularLocation>
        <location evidence="7">Cell membrane</location>
        <topology evidence="7">Multi-pass membrane protein</topology>
    </subcellularLocation>
</comment>
<dbReference type="EC" id="2.5.1.145" evidence="7"/>
<dbReference type="OrthoDB" id="871140at2"/>
<keyword evidence="3 7" id="KW-0808">Transferase</keyword>